<sequence>MNILSKLSLLKTTIGIIGNQNANVARLIYEAHRLGIKIGIYTDKNDPAVRSADFKIIGKLNDKAHLKEFANECQTVVYVDGSGISAGLINYLRQFTNVPQGSKVLDLINDRAILRVLLDSFNIKSLPYKTVFNLDDVKQSLSDSHDPLYIQPVQTSYVHQNGVLVTDPSQLGHLSHMFNGETYLLEALPKRSRYFKLTLIKSNSGVTLLPVIEEHYQGPQLKMADLSPKVSSEVSDQFTKITDNLTSHLDYQGCLTLSLILTPDGQVYVDNVELPFELVNNIYNLTPDNLYKTFLHSVFGLPVQSKSLHQVWLLSVIDQHNLSQAQKLLSNNSSVNFDLNSLINHHKGYALMHADTLDNVKKQFKADKL</sequence>
<dbReference type="PANTHER" id="PTHR11609">
    <property type="entry name" value="PURINE BIOSYNTHESIS PROTEIN 6/7, PUR6/7"/>
    <property type="match status" value="1"/>
</dbReference>
<proteinExistence type="predicted"/>
<dbReference type="OrthoDB" id="9804625at2"/>
<evidence type="ECO:0000256" key="1">
    <source>
        <dbReference type="PROSITE-ProRule" id="PRU00409"/>
    </source>
</evidence>
<dbReference type="Gene3D" id="3.30.470.20">
    <property type="entry name" value="ATP-grasp fold, B domain"/>
    <property type="match status" value="1"/>
</dbReference>
<dbReference type="Gene3D" id="3.30.1490.20">
    <property type="entry name" value="ATP-grasp fold, A domain"/>
    <property type="match status" value="1"/>
</dbReference>
<accession>A0A4P6ZJL5</accession>
<dbReference type="EMBL" id="CP034726">
    <property type="protein sequence ID" value="QBP17856.1"/>
    <property type="molecule type" value="Genomic_DNA"/>
</dbReference>
<dbReference type="PANTHER" id="PTHR11609:SF5">
    <property type="entry name" value="PHOSPHORIBOSYLAMINOIMIDAZOLE CARBOXYLASE"/>
    <property type="match status" value="1"/>
</dbReference>
<dbReference type="SUPFAM" id="SSF56059">
    <property type="entry name" value="Glutathione synthetase ATP-binding domain-like"/>
    <property type="match status" value="1"/>
</dbReference>
<keyword evidence="4" id="KW-1185">Reference proteome</keyword>
<dbReference type="GO" id="GO:0046872">
    <property type="term" value="F:metal ion binding"/>
    <property type="evidence" value="ECO:0007669"/>
    <property type="project" value="InterPro"/>
</dbReference>
<feature type="domain" description="ATP-grasp" evidence="2">
    <location>
        <begin position="115"/>
        <end position="299"/>
    </location>
</feature>
<keyword evidence="1" id="KW-0067">ATP-binding</keyword>
<keyword evidence="1" id="KW-0547">Nucleotide-binding</keyword>
<organism evidence="3 4">
    <name type="scientific">Acetilactobacillus jinshanensis</name>
    <dbReference type="NCBI Taxonomy" id="1720083"/>
    <lineage>
        <taxon>Bacteria</taxon>
        <taxon>Bacillati</taxon>
        <taxon>Bacillota</taxon>
        <taxon>Bacilli</taxon>
        <taxon>Lactobacillales</taxon>
        <taxon>Lactobacillaceae</taxon>
        <taxon>Acetilactobacillus</taxon>
    </lineage>
</organism>
<gene>
    <name evidence="3" type="ORF">ELX58_01485</name>
</gene>
<dbReference type="GO" id="GO:0005829">
    <property type="term" value="C:cytosol"/>
    <property type="evidence" value="ECO:0007669"/>
    <property type="project" value="TreeGrafter"/>
</dbReference>
<evidence type="ECO:0000313" key="3">
    <source>
        <dbReference type="EMBL" id="QBP17856.1"/>
    </source>
</evidence>
<protein>
    <submittedName>
        <fullName evidence="3">ATP-grasp domain-containing protein</fullName>
    </submittedName>
</protein>
<dbReference type="PROSITE" id="PS50975">
    <property type="entry name" value="ATP_GRASP"/>
    <property type="match status" value="1"/>
</dbReference>
<dbReference type="InterPro" id="IPR013815">
    <property type="entry name" value="ATP_grasp_subdomain_1"/>
</dbReference>
<evidence type="ECO:0000259" key="2">
    <source>
        <dbReference type="PROSITE" id="PS50975"/>
    </source>
</evidence>
<dbReference type="KEGG" id="lji:ELX58_01485"/>
<dbReference type="Gene3D" id="3.40.50.20">
    <property type="match status" value="1"/>
</dbReference>
<dbReference type="InterPro" id="IPR011761">
    <property type="entry name" value="ATP-grasp"/>
</dbReference>
<dbReference type="Proteomes" id="UP000294321">
    <property type="component" value="Chromosome"/>
</dbReference>
<name>A0A4P6ZJL5_9LACO</name>
<dbReference type="GO" id="GO:0005524">
    <property type="term" value="F:ATP binding"/>
    <property type="evidence" value="ECO:0007669"/>
    <property type="project" value="UniProtKB-UniRule"/>
</dbReference>
<evidence type="ECO:0000313" key="4">
    <source>
        <dbReference type="Proteomes" id="UP000294321"/>
    </source>
</evidence>
<reference evidence="4" key="1">
    <citation type="submission" date="2018-12" db="EMBL/GenBank/DDBJ databases">
        <title>A new species of lactobacillus.</title>
        <authorList>
            <person name="Jian Y."/>
            <person name="Xin L."/>
            <person name="Hong Z.J."/>
            <person name="Ming L.Z."/>
            <person name="Hong X.Z."/>
        </authorList>
    </citation>
    <scope>NUCLEOTIDE SEQUENCE [LARGE SCALE GENOMIC DNA]</scope>
    <source>
        <strain evidence="4">HSLZ-75</strain>
    </source>
</reference>
<dbReference type="AlphaFoldDB" id="A0A4P6ZJL5"/>